<comment type="caution">
    <text evidence="1">The sequence shown here is derived from an EMBL/GenBank/DDBJ whole genome shotgun (WGS) entry which is preliminary data.</text>
</comment>
<dbReference type="RefSeq" id="WP_063376094.1">
    <property type="nucleotide sequence ID" value="NZ_AUXT01000092.1"/>
</dbReference>
<proteinExistence type="predicted"/>
<sequence length="641" mass="73791">MFFKALSFVAILLLISALFVFNSEVKEDIKASKRLEHVDASASEDKATDDFYCKDIILQKRAMENVELIKSELVEYQVRSNFSTSVDFLSLKLRLNPFYVRKIVFNEEIHNKSDKYSKEEDFNLLRSIYQSLSNGTLAKDVDAGTINIDSSFRKEGSVYSLVGVVIKSGNRKSEEAIESLINVGVVPTLPDIIEAIKKIDNKKLVIDVIKSSVYDFNSKFYLNASYQSFLTLALKNKKLELAKELMSKYYNATPDPIFYTALDYAVRNYSSLREKEFLKIFTPLLVTQNYNSKVTYNFIKKYNKDIKLIYFKNKSYSGLDQENKKEINGFLRELISLLIIKNNVKEGGRCFNFHKKSMLGQIGKLFNLEYAEEKKILKYKREDEWVEYIDIKAESSNSSPMSIINKDDTLKEKMAVKKYMIAKLREKAGAMKKNGKEYDLHDDEVFVNLESLIKDKRWVKVEMALRNSKIKYNDVFLKSLYFLLLSHDSPVDIYDVILGKGVIPPEHINVLVIYKDNPSLITYFEEAGVSFVSRDLIGYTPLMKSIEMGAYKSFLYLLNKYGVQQDGAGLDALDIALQSLRKLSKSKLSNYDFPYISELINNDIEIKNSHREITSSLSKDYIIIYISLAGRFPVLVTPQKK</sequence>
<dbReference type="PATRIC" id="fig|1365253.3.peg.1207"/>
<dbReference type="InterPro" id="IPR036770">
    <property type="entry name" value="Ankyrin_rpt-contain_sf"/>
</dbReference>
<accession>A0A167FVV0</accession>
<evidence type="ECO:0000313" key="1">
    <source>
        <dbReference type="EMBL" id="KZN53053.1"/>
    </source>
</evidence>
<name>A0A167FVV0_9GAMM</name>
<dbReference type="SUPFAM" id="SSF48403">
    <property type="entry name" value="Ankyrin repeat"/>
    <property type="match status" value="1"/>
</dbReference>
<organism evidence="1 2">
    <name type="scientific">Pseudoalteromonas luteoviolacea NCIMB 1942</name>
    <dbReference type="NCBI Taxonomy" id="1365253"/>
    <lineage>
        <taxon>Bacteria</taxon>
        <taxon>Pseudomonadati</taxon>
        <taxon>Pseudomonadota</taxon>
        <taxon>Gammaproteobacteria</taxon>
        <taxon>Alteromonadales</taxon>
        <taxon>Pseudoalteromonadaceae</taxon>
        <taxon>Pseudoalteromonas</taxon>
    </lineage>
</organism>
<gene>
    <name evidence="1" type="ORF">N482_25030</name>
</gene>
<dbReference type="AlphaFoldDB" id="A0A167FVV0"/>
<reference evidence="1 2" key="1">
    <citation type="submission" date="2013-07" db="EMBL/GenBank/DDBJ databases">
        <title>Comparative Genomic and Metabolomic Analysis of Twelve Strains of Pseudoalteromonas luteoviolacea.</title>
        <authorList>
            <person name="Vynne N.G."/>
            <person name="Mansson M."/>
            <person name="Gram L."/>
        </authorList>
    </citation>
    <scope>NUCLEOTIDE SEQUENCE [LARGE SCALE GENOMIC DNA]</scope>
    <source>
        <strain evidence="1 2">NCIMB 1942</strain>
    </source>
</reference>
<protein>
    <submittedName>
        <fullName evidence="1">Uncharacterized protein</fullName>
    </submittedName>
</protein>
<dbReference type="Proteomes" id="UP000076587">
    <property type="component" value="Unassembled WGS sequence"/>
</dbReference>
<dbReference type="EMBL" id="AUXT01000092">
    <property type="protein sequence ID" value="KZN53053.1"/>
    <property type="molecule type" value="Genomic_DNA"/>
</dbReference>
<evidence type="ECO:0000313" key="2">
    <source>
        <dbReference type="Proteomes" id="UP000076587"/>
    </source>
</evidence>